<comment type="caution">
    <text evidence="1">The sequence shown here is derived from an EMBL/GenBank/DDBJ whole genome shotgun (WGS) entry which is preliminary data.</text>
</comment>
<protein>
    <submittedName>
        <fullName evidence="1">Uncharacterized protein</fullName>
    </submittedName>
</protein>
<accession>A0AAV7VR29</accession>
<dbReference type="EMBL" id="JANPWB010000003">
    <property type="protein sequence ID" value="KAJ1202470.1"/>
    <property type="molecule type" value="Genomic_DNA"/>
</dbReference>
<gene>
    <name evidence="1" type="ORF">NDU88_006270</name>
</gene>
<sequence>GRSPGELFIFLFRPPPDSHFLDDLARGGGSTLGTRDCVVCVVCVWGHHLGNGRPPKVGKICIGHLCP</sequence>
<feature type="non-terminal residue" evidence="1">
    <location>
        <position position="67"/>
    </location>
</feature>
<name>A0AAV7VR29_PLEWA</name>
<evidence type="ECO:0000313" key="1">
    <source>
        <dbReference type="EMBL" id="KAJ1202470.1"/>
    </source>
</evidence>
<evidence type="ECO:0000313" key="2">
    <source>
        <dbReference type="Proteomes" id="UP001066276"/>
    </source>
</evidence>
<organism evidence="1 2">
    <name type="scientific">Pleurodeles waltl</name>
    <name type="common">Iberian ribbed newt</name>
    <dbReference type="NCBI Taxonomy" id="8319"/>
    <lineage>
        <taxon>Eukaryota</taxon>
        <taxon>Metazoa</taxon>
        <taxon>Chordata</taxon>
        <taxon>Craniata</taxon>
        <taxon>Vertebrata</taxon>
        <taxon>Euteleostomi</taxon>
        <taxon>Amphibia</taxon>
        <taxon>Batrachia</taxon>
        <taxon>Caudata</taxon>
        <taxon>Salamandroidea</taxon>
        <taxon>Salamandridae</taxon>
        <taxon>Pleurodelinae</taxon>
        <taxon>Pleurodeles</taxon>
    </lineage>
</organism>
<dbReference type="AlphaFoldDB" id="A0AAV7VR29"/>
<proteinExistence type="predicted"/>
<dbReference type="Proteomes" id="UP001066276">
    <property type="component" value="Chromosome 2_1"/>
</dbReference>
<keyword evidence="2" id="KW-1185">Reference proteome</keyword>
<reference evidence="1" key="1">
    <citation type="journal article" date="2022" name="bioRxiv">
        <title>Sequencing and chromosome-scale assembly of the giantPleurodeles waltlgenome.</title>
        <authorList>
            <person name="Brown T."/>
            <person name="Elewa A."/>
            <person name="Iarovenko S."/>
            <person name="Subramanian E."/>
            <person name="Araus A.J."/>
            <person name="Petzold A."/>
            <person name="Susuki M."/>
            <person name="Suzuki K.-i.T."/>
            <person name="Hayashi T."/>
            <person name="Toyoda A."/>
            <person name="Oliveira C."/>
            <person name="Osipova E."/>
            <person name="Leigh N.D."/>
            <person name="Simon A."/>
            <person name="Yun M.H."/>
        </authorList>
    </citation>
    <scope>NUCLEOTIDE SEQUENCE</scope>
    <source>
        <strain evidence="1">20211129_DDA</strain>
        <tissue evidence="1">Liver</tissue>
    </source>
</reference>
<feature type="non-terminal residue" evidence="1">
    <location>
        <position position="1"/>
    </location>
</feature>